<organism evidence="2 3">
    <name type="scientific">Streptomyces griseoloalbus</name>
    <dbReference type="NCBI Taxonomy" id="67303"/>
    <lineage>
        <taxon>Bacteria</taxon>
        <taxon>Bacillati</taxon>
        <taxon>Actinomycetota</taxon>
        <taxon>Actinomycetes</taxon>
        <taxon>Kitasatosporales</taxon>
        <taxon>Streptomycetaceae</taxon>
        <taxon>Streptomyces</taxon>
    </lineage>
</organism>
<name>A0A7W8BPV3_9ACTN</name>
<comment type="caution">
    <text evidence="2">The sequence shown here is derived from an EMBL/GenBank/DDBJ whole genome shotgun (WGS) entry which is preliminary data.</text>
</comment>
<dbReference type="Proteomes" id="UP000568022">
    <property type="component" value="Unassembled WGS sequence"/>
</dbReference>
<reference evidence="2 3" key="1">
    <citation type="submission" date="2020-08" db="EMBL/GenBank/DDBJ databases">
        <title>Genomic Encyclopedia of Type Strains, Phase III (KMG-III): the genomes of soil and plant-associated and newly described type strains.</title>
        <authorList>
            <person name="Whitman W."/>
        </authorList>
    </citation>
    <scope>NUCLEOTIDE SEQUENCE [LARGE SCALE GENOMIC DNA]</scope>
    <source>
        <strain evidence="2 3">CECT 3226</strain>
    </source>
</reference>
<evidence type="ECO:0000313" key="2">
    <source>
        <dbReference type="EMBL" id="MBB5127401.1"/>
    </source>
</evidence>
<protein>
    <submittedName>
        <fullName evidence="2">Uncharacterized protein</fullName>
    </submittedName>
</protein>
<accession>A0A7W8BPV3</accession>
<gene>
    <name evidence="2" type="ORF">FHS32_004149</name>
</gene>
<sequence>MPDTASSGDHTMFAYAFHHLRHDDLVRRAEHERQAREARRLRRAARREAAAGVTGPEGRTRRRHARAV</sequence>
<dbReference type="EMBL" id="JACHJE010000009">
    <property type="protein sequence ID" value="MBB5127401.1"/>
    <property type="molecule type" value="Genomic_DNA"/>
</dbReference>
<keyword evidence="3" id="KW-1185">Reference proteome</keyword>
<feature type="region of interest" description="Disordered" evidence="1">
    <location>
        <begin position="31"/>
        <end position="68"/>
    </location>
</feature>
<evidence type="ECO:0000313" key="3">
    <source>
        <dbReference type="Proteomes" id="UP000568022"/>
    </source>
</evidence>
<dbReference type="AlphaFoldDB" id="A0A7W8BPV3"/>
<proteinExistence type="predicted"/>
<evidence type="ECO:0000256" key="1">
    <source>
        <dbReference type="SAM" id="MobiDB-lite"/>
    </source>
</evidence>